<evidence type="ECO:0000313" key="3">
    <source>
        <dbReference type="Proteomes" id="UP000054279"/>
    </source>
</evidence>
<feature type="region of interest" description="Disordered" evidence="1">
    <location>
        <begin position="38"/>
        <end position="102"/>
    </location>
</feature>
<accession>A0A0C9VM44</accession>
<proteinExistence type="predicted"/>
<gene>
    <name evidence="2" type="ORF">M422DRAFT_49833</name>
</gene>
<dbReference type="HOGENOM" id="CLU_2062966_0_0_1"/>
<sequence length="119" mass="13380">MSSPSFFSLYASSSAPNAFSLFVPGAQDHREAYERYQSPRQLYPFPAPSSKPKGISSNSKPKLNARPKSPTKTRMRKENLKNEGDENAVYGVQAGKAEKKMDMARRALARITNRRRTQN</sequence>
<reference evidence="2 3" key="1">
    <citation type="submission" date="2014-06" db="EMBL/GenBank/DDBJ databases">
        <title>Evolutionary Origins and Diversification of the Mycorrhizal Mutualists.</title>
        <authorList>
            <consortium name="DOE Joint Genome Institute"/>
            <consortium name="Mycorrhizal Genomics Consortium"/>
            <person name="Kohler A."/>
            <person name="Kuo A."/>
            <person name="Nagy L.G."/>
            <person name="Floudas D."/>
            <person name="Copeland A."/>
            <person name="Barry K.W."/>
            <person name="Cichocki N."/>
            <person name="Veneault-Fourrey C."/>
            <person name="LaButti K."/>
            <person name="Lindquist E.A."/>
            <person name="Lipzen A."/>
            <person name="Lundell T."/>
            <person name="Morin E."/>
            <person name="Murat C."/>
            <person name="Riley R."/>
            <person name="Ohm R."/>
            <person name="Sun H."/>
            <person name="Tunlid A."/>
            <person name="Henrissat B."/>
            <person name="Grigoriev I.V."/>
            <person name="Hibbett D.S."/>
            <person name="Martin F."/>
        </authorList>
    </citation>
    <scope>NUCLEOTIDE SEQUENCE [LARGE SCALE GENOMIC DNA]</scope>
    <source>
        <strain evidence="2 3">SS14</strain>
    </source>
</reference>
<dbReference type="Proteomes" id="UP000054279">
    <property type="component" value="Unassembled WGS sequence"/>
</dbReference>
<evidence type="ECO:0000256" key="1">
    <source>
        <dbReference type="SAM" id="MobiDB-lite"/>
    </source>
</evidence>
<keyword evidence="3" id="KW-1185">Reference proteome</keyword>
<dbReference type="AlphaFoldDB" id="A0A0C9VM44"/>
<evidence type="ECO:0000313" key="2">
    <source>
        <dbReference type="EMBL" id="KIJ38930.1"/>
    </source>
</evidence>
<feature type="compositionally biased region" description="Basic residues" evidence="1">
    <location>
        <begin position="63"/>
        <end position="75"/>
    </location>
</feature>
<protein>
    <submittedName>
        <fullName evidence="2">Uncharacterized protein</fullName>
    </submittedName>
</protein>
<organism evidence="2 3">
    <name type="scientific">Sphaerobolus stellatus (strain SS14)</name>
    <dbReference type="NCBI Taxonomy" id="990650"/>
    <lineage>
        <taxon>Eukaryota</taxon>
        <taxon>Fungi</taxon>
        <taxon>Dikarya</taxon>
        <taxon>Basidiomycota</taxon>
        <taxon>Agaricomycotina</taxon>
        <taxon>Agaricomycetes</taxon>
        <taxon>Phallomycetidae</taxon>
        <taxon>Geastrales</taxon>
        <taxon>Sphaerobolaceae</taxon>
        <taxon>Sphaerobolus</taxon>
    </lineage>
</organism>
<name>A0A0C9VM44_SPHS4</name>
<dbReference type="EMBL" id="KN837156">
    <property type="protein sequence ID" value="KIJ38930.1"/>
    <property type="molecule type" value="Genomic_DNA"/>
</dbReference>